<dbReference type="Proteomes" id="UP000236454">
    <property type="component" value="Unassembled WGS sequence"/>
</dbReference>
<name>A0A1I7BEE4_9FLAO</name>
<dbReference type="Pfam" id="PF17820">
    <property type="entry name" value="PDZ_6"/>
    <property type="match status" value="1"/>
</dbReference>
<dbReference type="PROSITE" id="PS50106">
    <property type="entry name" value="PDZ"/>
    <property type="match status" value="1"/>
</dbReference>
<dbReference type="PANTHER" id="PTHR32060:SF30">
    <property type="entry name" value="CARBOXY-TERMINAL PROCESSING PROTEASE CTPA"/>
    <property type="match status" value="1"/>
</dbReference>
<evidence type="ECO:0000256" key="3">
    <source>
        <dbReference type="ARBA" id="ARBA00022801"/>
    </source>
</evidence>
<evidence type="ECO:0000256" key="1">
    <source>
        <dbReference type="ARBA" id="ARBA00009179"/>
    </source>
</evidence>
<sequence length="545" mass="61249">MRKFLFLLITVLSIHTTQAQSNSFEVIKSMELMDLIYMNLEKYYVDEPNTGELSKTSIDAMLRALDPYTVYYHEANIEDYRMMNTGQYGGIGATIRKVNEYTIITEPYEGNPAHKAGLQAGDIILSIDGRDMKDRSSEEVSNALKGLKGSEVIVKYKRPNVGEGEAKIIRDEIKLPDVPYAGMLENKVGYIALNSFTQTASANVTKAFQSLKQEGMESLVLDLRNNGGGLLMEAVKIVNMFVPKGQVVVSTKSRVKEENRIYTTQQEPLDLEIPIVVLINEGSASASEIVSGTLQDLDRAVVVGRTSFGKGLVQRTVDLKYGSKMKLTIAKYYTPSGRCVQKLDYSHKVGGKVEEVPDSLLQVFYTKNGREVIDGRGIEPDISVESENMSRLAAMLITKNIIFDYATLYKFKHDSIAAPGEFVLSDKEYNDFIEYALGKEFSYSTASEEQMKEVMDIAKEEGYFQSAEKEFEALLAALKPSKKEDMLRFKKQIKEMVQNEIVGRYYYQEGRVLNSFISDQSLAKAVEVLNNEKLYNSTLQVNVKK</sequence>
<keyword evidence="2 5" id="KW-0645">Protease</keyword>
<dbReference type="CDD" id="cd06782">
    <property type="entry name" value="cpPDZ_CPP-like"/>
    <property type="match status" value="1"/>
</dbReference>
<reference evidence="8 9" key="1">
    <citation type="submission" date="2016-10" db="EMBL/GenBank/DDBJ databases">
        <authorList>
            <person name="de Groot N.N."/>
        </authorList>
    </citation>
    <scope>NUCLEOTIDE SEQUENCE [LARGE SCALE GENOMIC DNA]</scope>
    <source>
        <strain evidence="8 9">CGMCC 1.7005</strain>
    </source>
</reference>
<dbReference type="AlphaFoldDB" id="A0A1I7BEE4"/>
<comment type="similarity">
    <text evidence="1 5">Belongs to the peptidase S41A family.</text>
</comment>
<dbReference type="InterPro" id="IPR041489">
    <property type="entry name" value="PDZ_6"/>
</dbReference>
<gene>
    <name evidence="8" type="ORF">SAMN05216474_2740</name>
</gene>
<dbReference type="Pfam" id="PF03572">
    <property type="entry name" value="Peptidase_S41"/>
    <property type="match status" value="1"/>
</dbReference>
<keyword evidence="6" id="KW-0732">Signal</keyword>
<evidence type="ECO:0000256" key="2">
    <source>
        <dbReference type="ARBA" id="ARBA00022670"/>
    </source>
</evidence>
<dbReference type="Gene3D" id="3.90.226.10">
    <property type="entry name" value="2-enoyl-CoA Hydratase, Chain A, domain 1"/>
    <property type="match status" value="1"/>
</dbReference>
<dbReference type="GO" id="GO:0008236">
    <property type="term" value="F:serine-type peptidase activity"/>
    <property type="evidence" value="ECO:0007669"/>
    <property type="project" value="UniProtKB-KW"/>
</dbReference>
<feature type="chain" id="PRO_5014692890" evidence="6">
    <location>
        <begin position="20"/>
        <end position="545"/>
    </location>
</feature>
<evidence type="ECO:0000313" key="8">
    <source>
        <dbReference type="EMBL" id="SFT85579.1"/>
    </source>
</evidence>
<dbReference type="InterPro" id="IPR005151">
    <property type="entry name" value="Tail-specific_protease"/>
</dbReference>
<keyword evidence="9" id="KW-1185">Reference proteome</keyword>
<dbReference type="InterPro" id="IPR036034">
    <property type="entry name" value="PDZ_sf"/>
</dbReference>
<keyword evidence="4 5" id="KW-0720">Serine protease</keyword>
<feature type="domain" description="PDZ" evidence="7">
    <location>
        <begin position="89"/>
        <end position="145"/>
    </location>
</feature>
<dbReference type="STRING" id="477690.SAMN05216474_2740"/>
<dbReference type="EMBL" id="FPAS01000005">
    <property type="protein sequence ID" value="SFT85579.1"/>
    <property type="molecule type" value="Genomic_DNA"/>
</dbReference>
<protein>
    <submittedName>
        <fullName evidence="8">C-terminal processing peptidase-3. Serine peptidase. MEROPS family S41A</fullName>
    </submittedName>
</protein>
<dbReference type="RefSeq" id="WP_090251696.1">
    <property type="nucleotide sequence ID" value="NZ_FPAS01000005.1"/>
</dbReference>
<dbReference type="GO" id="GO:0030288">
    <property type="term" value="C:outer membrane-bounded periplasmic space"/>
    <property type="evidence" value="ECO:0007669"/>
    <property type="project" value="TreeGrafter"/>
</dbReference>
<proteinExistence type="inferred from homology"/>
<dbReference type="SUPFAM" id="SSF50156">
    <property type="entry name" value="PDZ domain-like"/>
    <property type="match status" value="1"/>
</dbReference>
<dbReference type="InterPro" id="IPR004447">
    <property type="entry name" value="Peptidase_S41A"/>
</dbReference>
<dbReference type="PANTHER" id="PTHR32060">
    <property type="entry name" value="TAIL-SPECIFIC PROTEASE"/>
    <property type="match status" value="1"/>
</dbReference>
<dbReference type="SUPFAM" id="SSF52096">
    <property type="entry name" value="ClpP/crotonase"/>
    <property type="match status" value="1"/>
</dbReference>
<dbReference type="CDD" id="cd07560">
    <property type="entry name" value="Peptidase_S41_CPP"/>
    <property type="match status" value="1"/>
</dbReference>
<evidence type="ECO:0000256" key="4">
    <source>
        <dbReference type="ARBA" id="ARBA00022825"/>
    </source>
</evidence>
<dbReference type="SMART" id="SM00228">
    <property type="entry name" value="PDZ"/>
    <property type="match status" value="1"/>
</dbReference>
<dbReference type="InterPro" id="IPR001478">
    <property type="entry name" value="PDZ"/>
</dbReference>
<evidence type="ECO:0000259" key="7">
    <source>
        <dbReference type="PROSITE" id="PS50106"/>
    </source>
</evidence>
<evidence type="ECO:0000256" key="6">
    <source>
        <dbReference type="SAM" id="SignalP"/>
    </source>
</evidence>
<dbReference type="GO" id="GO:0006508">
    <property type="term" value="P:proteolysis"/>
    <property type="evidence" value="ECO:0007669"/>
    <property type="project" value="UniProtKB-KW"/>
</dbReference>
<dbReference type="Gene3D" id="2.30.42.10">
    <property type="match status" value="1"/>
</dbReference>
<dbReference type="SMART" id="SM00245">
    <property type="entry name" value="TSPc"/>
    <property type="match status" value="1"/>
</dbReference>
<dbReference type="OrthoDB" id="9812068at2"/>
<dbReference type="GO" id="GO:0004175">
    <property type="term" value="F:endopeptidase activity"/>
    <property type="evidence" value="ECO:0007669"/>
    <property type="project" value="TreeGrafter"/>
</dbReference>
<dbReference type="InterPro" id="IPR029045">
    <property type="entry name" value="ClpP/crotonase-like_dom_sf"/>
</dbReference>
<accession>A0A1I7BEE4</accession>
<keyword evidence="3 5" id="KW-0378">Hydrolase</keyword>
<dbReference type="GO" id="GO:0007165">
    <property type="term" value="P:signal transduction"/>
    <property type="evidence" value="ECO:0007669"/>
    <property type="project" value="TreeGrafter"/>
</dbReference>
<evidence type="ECO:0000313" key="9">
    <source>
        <dbReference type="Proteomes" id="UP000236454"/>
    </source>
</evidence>
<dbReference type="Gene3D" id="3.30.750.44">
    <property type="match status" value="1"/>
</dbReference>
<feature type="signal peptide" evidence="6">
    <location>
        <begin position="1"/>
        <end position="19"/>
    </location>
</feature>
<evidence type="ECO:0000256" key="5">
    <source>
        <dbReference type="RuleBase" id="RU004404"/>
    </source>
</evidence>
<organism evidence="8 9">
    <name type="scientific">Lishizhenia tianjinensis</name>
    <dbReference type="NCBI Taxonomy" id="477690"/>
    <lineage>
        <taxon>Bacteria</taxon>
        <taxon>Pseudomonadati</taxon>
        <taxon>Bacteroidota</taxon>
        <taxon>Flavobacteriia</taxon>
        <taxon>Flavobacteriales</taxon>
        <taxon>Crocinitomicaceae</taxon>
        <taxon>Lishizhenia</taxon>
    </lineage>
</organism>
<dbReference type="NCBIfam" id="TIGR00225">
    <property type="entry name" value="prc"/>
    <property type="match status" value="1"/>
</dbReference>